<evidence type="ECO:0000313" key="1">
    <source>
        <dbReference type="EMBL" id="VVD34384.1"/>
    </source>
</evidence>
<name>A0A5Q4YYP5_9BURK</name>
<reference evidence="1 2" key="1">
    <citation type="submission" date="2019-08" db="EMBL/GenBank/DDBJ databases">
        <authorList>
            <person name="Herpell B J."/>
        </authorList>
    </citation>
    <scope>NUCLEOTIDE SEQUENCE [LARGE SCALE GENOMIC DNA]</scope>
    <source>
        <strain evidence="2">Msb3</strain>
    </source>
</reference>
<dbReference type="Proteomes" id="UP000325811">
    <property type="component" value="Chromosome II"/>
</dbReference>
<sequence length="94" mass="10183">MDIGVSSYGLEGSIAGGLIADGGWDREQPGAGRLLRGSRDGDLSALVAAALKMLRARLNDVGLQHIRLQFLESSRRARTDIFPRNYGARVTEKN</sequence>
<gene>
    <name evidence="1" type="ORF">PDMSB3_3100</name>
</gene>
<protein>
    <submittedName>
        <fullName evidence="1">Uncharacterized protein</fullName>
    </submittedName>
</protein>
<dbReference type="AlphaFoldDB" id="A0A5Q4YYP5"/>
<organism evidence="1 2">
    <name type="scientific">Paraburkholderia dioscoreae</name>
    <dbReference type="NCBI Taxonomy" id="2604047"/>
    <lineage>
        <taxon>Bacteria</taxon>
        <taxon>Pseudomonadati</taxon>
        <taxon>Pseudomonadota</taxon>
        <taxon>Betaproteobacteria</taxon>
        <taxon>Burkholderiales</taxon>
        <taxon>Burkholderiaceae</taxon>
        <taxon>Paraburkholderia</taxon>
    </lineage>
</organism>
<evidence type="ECO:0000313" key="2">
    <source>
        <dbReference type="Proteomes" id="UP000325811"/>
    </source>
</evidence>
<proteinExistence type="predicted"/>
<dbReference type="EMBL" id="LR699554">
    <property type="protein sequence ID" value="VVD34384.1"/>
    <property type="molecule type" value="Genomic_DNA"/>
</dbReference>
<keyword evidence="2" id="KW-1185">Reference proteome</keyword>
<dbReference type="KEGG" id="pdio:PDMSB3_3100.1"/>
<accession>A0A5Q4YYP5</accession>